<dbReference type="PANTHER" id="PTHR31147">
    <property type="entry name" value="ACYL TRANSFERASE 4"/>
    <property type="match status" value="1"/>
</dbReference>
<dbReference type="Gene3D" id="3.30.559.10">
    <property type="entry name" value="Chloramphenicol acetyltransferase-like domain"/>
    <property type="match status" value="2"/>
</dbReference>
<proteinExistence type="inferred from homology"/>
<evidence type="ECO:0000313" key="2">
    <source>
        <dbReference type="EnsemblPlants" id="LPERR11G10200.1"/>
    </source>
</evidence>
<evidence type="ECO:0000313" key="3">
    <source>
        <dbReference type="Proteomes" id="UP000032180"/>
    </source>
</evidence>
<dbReference type="GO" id="GO:0050734">
    <property type="term" value="F:hydroxycinnamoyltransferase activity"/>
    <property type="evidence" value="ECO:0007669"/>
    <property type="project" value="UniProtKB-ARBA"/>
</dbReference>
<reference evidence="3" key="2">
    <citation type="submission" date="2013-12" db="EMBL/GenBank/DDBJ databases">
        <authorList>
            <person name="Yu Y."/>
            <person name="Lee S."/>
            <person name="de Baynast K."/>
            <person name="Wissotski M."/>
            <person name="Liu L."/>
            <person name="Talag J."/>
            <person name="Goicoechea J."/>
            <person name="Angelova A."/>
            <person name="Jetty R."/>
            <person name="Kudrna D."/>
            <person name="Golser W."/>
            <person name="Rivera L."/>
            <person name="Zhang J."/>
            <person name="Wing R."/>
        </authorList>
    </citation>
    <scope>NUCLEOTIDE SEQUENCE</scope>
</reference>
<dbReference type="AlphaFoldDB" id="A0A0D9XRV0"/>
<dbReference type="Proteomes" id="UP000032180">
    <property type="component" value="Chromosome 11"/>
</dbReference>
<reference evidence="2" key="3">
    <citation type="submission" date="2015-04" db="UniProtKB">
        <authorList>
            <consortium name="EnsemblPlants"/>
        </authorList>
    </citation>
    <scope>IDENTIFICATION</scope>
</reference>
<dbReference type="InterPro" id="IPR050898">
    <property type="entry name" value="Plant_acyltransferase"/>
</dbReference>
<dbReference type="PANTHER" id="PTHR31147:SF61">
    <property type="entry name" value="ACYL TRANSFERASE 15"/>
    <property type="match status" value="1"/>
</dbReference>
<name>A0A0D9XRV0_9ORYZ</name>
<organism evidence="2 3">
    <name type="scientific">Leersia perrieri</name>
    <dbReference type="NCBI Taxonomy" id="77586"/>
    <lineage>
        <taxon>Eukaryota</taxon>
        <taxon>Viridiplantae</taxon>
        <taxon>Streptophyta</taxon>
        <taxon>Embryophyta</taxon>
        <taxon>Tracheophyta</taxon>
        <taxon>Spermatophyta</taxon>
        <taxon>Magnoliopsida</taxon>
        <taxon>Liliopsida</taxon>
        <taxon>Poales</taxon>
        <taxon>Poaceae</taxon>
        <taxon>BOP clade</taxon>
        <taxon>Oryzoideae</taxon>
        <taxon>Oryzeae</taxon>
        <taxon>Oryzinae</taxon>
        <taxon>Leersia</taxon>
    </lineage>
</organism>
<accession>A0A0D9XRV0</accession>
<comment type="similarity">
    <text evidence="1">Belongs to the plant acyltransferase family.</text>
</comment>
<dbReference type="InterPro" id="IPR023213">
    <property type="entry name" value="CAT-like_dom_sf"/>
</dbReference>
<protein>
    <submittedName>
        <fullName evidence="2">Uncharacterized protein</fullName>
    </submittedName>
</protein>
<dbReference type="Pfam" id="PF02458">
    <property type="entry name" value="Transferase"/>
    <property type="match status" value="1"/>
</dbReference>
<dbReference type="Gramene" id="LPERR11G10200.1">
    <property type="protein sequence ID" value="LPERR11G10200.1"/>
    <property type="gene ID" value="LPERR11G10200"/>
</dbReference>
<evidence type="ECO:0000256" key="1">
    <source>
        <dbReference type="ARBA" id="ARBA00009861"/>
    </source>
</evidence>
<keyword evidence="3" id="KW-1185">Reference proteome</keyword>
<dbReference type="EnsemblPlants" id="LPERR11G10200.1">
    <property type="protein sequence ID" value="LPERR11G10200.1"/>
    <property type="gene ID" value="LPERR11G10200"/>
</dbReference>
<dbReference type="HOGENOM" id="CLU_014546_4_0_1"/>
<sequence>MSGSFVVTKSPEMVVQTSKPATNGAAVADKKIELSPFDRSLVRTQTKVLLVFEHPINEPMETIRRSLSRALVDYYPLAGRLAVDGNDYYIDCSIHDGVTFATASLPAGGLDGDATGARHDQSAAKAGGCNRANFPLLTVQVTVFACGGFVVGVVWDHSVADGFGMAQFLLAVGELARGLPTPSIVPLRNLSPMQLVMPPVTYAVMRFIGGMPSCDLGAGMVNVTAPSTFINRIKSSGTTPAAAAFTVFEIVTAVVWKCRTRGVMADPAAPAVLLFSVNVRKQLGVDDAYYGNCMTLEMAMADSGEVASADILDVAWMIRRAKEQISDQDSSGELLKAIGELGERRVGYESVVFVTCWREIGFEDVDFGGGKTGRVMTFSQNFAMPLCVICLPCKWDKGSKVLSGCVTAQHSDAFLREISTLTNNLTD</sequence>
<reference evidence="2 3" key="1">
    <citation type="submission" date="2012-08" db="EMBL/GenBank/DDBJ databases">
        <title>Oryza genome evolution.</title>
        <authorList>
            <person name="Wing R.A."/>
        </authorList>
    </citation>
    <scope>NUCLEOTIDE SEQUENCE</scope>
</reference>